<evidence type="ECO:0000313" key="3">
    <source>
        <dbReference type="Proteomes" id="UP000005326"/>
    </source>
</evidence>
<gene>
    <name evidence="2" type="ORF">EUBSIR_01089</name>
</gene>
<evidence type="ECO:0000313" key="2">
    <source>
        <dbReference type="EMBL" id="EDS00993.1"/>
    </source>
</evidence>
<name>B0MMT2_9FIRM</name>
<evidence type="ECO:0000256" key="1">
    <source>
        <dbReference type="SAM" id="MobiDB-lite"/>
    </source>
</evidence>
<organism evidence="2 3">
    <name type="scientific">[Eubacterium] siraeum DSM 15702</name>
    <dbReference type="NCBI Taxonomy" id="428128"/>
    <lineage>
        <taxon>Bacteria</taxon>
        <taxon>Bacillati</taxon>
        <taxon>Bacillota</taxon>
        <taxon>Clostridia</taxon>
        <taxon>Eubacteriales</taxon>
        <taxon>Oscillospiraceae</taxon>
        <taxon>Oscillospiraceae incertae sedis</taxon>
    </lineage>
</organism>
<dbReference type="Proteomes" id="UP000005326">
    <property type="component" value="Unassembled WGS sequence"/>
</dbReference>
<keyword evidence="3" id="KW-1185">Reference proteome</keyword>
<proteinExistence type="predicted"/>
<dbReference type="EMBL" id="ABCA03000043">
    <property type="protein sequence ID" value="EDS00993.1"/>
    <property type="molecule type" value="Genomic_DNA"/>
</dbReference>
<reference evidence="2" key="2">
    <citation type="submission" date="2014-06" db="EMBL/GenBank/DDBJ databases">
        <title>Draft genome sequence of Eubacterium siraeum (DSM 15702).</title>
        <authorList>
            <person name="Sudarsanam P."/>
            <person name="Ley R."/>
            <person name="Guruge J."/>
            <person name="Turnbaugh P.J."/>
            <person name="Mahowald M."/>
            <person name="Liep D."/>
            <person name="Gordon J."/>
        </authorList>
    </citation>
    <scope>NUCLEOTIDE SEQUENCE</scope>
    <source>
        <strain evidence="2">DSM 15702</strain>
    </source>
</reference>
<comment type="caution">
    <text evidence="2">The sequence shown here is derived from an EMBL/GenBank/DDBJ whole genome shotgun (WGS) entry which is preliminary data.</text>
</comment>
<reference evidence="2" key="1">
    <citation type="submission" date="2007-10" db="EMBL/GenBank/DDBJ databases">
        <authorList>
            <person name="Fulton L."/>
            <person name="Clifton S."/>
            <person name="Fulton B."/>
            <person name="Xu J."/>
            <person name="Minx P."/>
            <person name="Pepin K.H."/>
            <person name="Johnson M."/>
            <person name="Thiruvilangam P."/>
            <person name="Bhonagiri V."/>
            <person name="Nash W.E."/>
            <person name="Mardis E.R."/>
            <person name="Wilson R.K."/>
        </authorList>
    </citation>
    <scope>NUCLEOTIDE SEQUENCE [LARGE SCALE GENOMIC DNA]</scope>
    <source>
        <strain evidence="2">DSM 15702</strain>
    </source>
</reference>
<dbReference type="AlphaFoldDB" id="B0MMT2"/>
<feature type="region of interest" description="Disordered" evidence="1">
    <location>
        <begin position="1"/>
        <end position="23"/>
    </location>
</feature>
<accession>B0MMT2</accession>
<protein>
    <submittedName>
        <fullName evidence="2">Uncharacterized protein</fullName>
    </submittedName>
</protein>
<sequence>MRVNCREQIANPAEPANGQDERRKCAAVDSPARLCCSVIKRATAPHL</sequence>